<dbReference type="InterPro" id="IPR032444">
    <property type="entry name" value="Keratin_2_head"/>
</dbReference>
<evidence type="ECO:0000256" key="6">
    <source>
        <dbReference type="SAM" id="MobiDB-lite"/>
    </source>
</evidence>
<evidence type="ECO:0000313" key="8">
    <source>
        <dbReference type="EMBL" id="KAJ8369940.1"/>
    </source>
</evidence>
<dbReference type="SMART" id="SM01391">
    <property type="entry name" value="Filament"/>
    <property type="match status" value="1"/>
</dbReference>
<dbReference type="PANTHER" id="PTHR45616:SF59">
    <property type="entry name" value="KERATIN, TYPE II CYTOSKELETAL 8"/>
    <property type="match status" value="1"/>
</dbReference>
<evidence type="ECO:0000259" key="7">
    <source>
        <dbReference type="PROSITE" id="PS51842"/>
    </source>
</evidence>
<accession>A0A9Q1FZ73</accession>
<dbReference type="Pfam" id="PF00038">
    <property type="entry name" value="Filament"/>
    <property type="match status" value="1"/>
</dbReference>
<reference evidence="8" key="1">
    <citation type="journal article" date="2023" name="Science">
        <title>Genome structures resolve the early diversification of teleost fishes.</title>
        <authorList>
            <person name="Parey E."/>
            <person name="Louis A."/>
            <person name="Montfort J."/>
            <person name="Bouchez O."/>
            <person name="Roques C."/>
            <person name="Iampietro C."/>
            <person name="Lluch J."/>
            <person name="Castinel A."/>
            <person name="Donnadieu C."/>
            <person name="Desvignes T."/>
            <person name="Floi Bucao C."/>
            <person name="Jouanno E."/>
            <person name="Wen M."/>
            <person name="Mejri S."/>
            <person name="Dirks R."/>
            <person name="Jansen H."/>
            <person name="Henkel C."/>
            <person name="Chen W.J."/>
            <person name="Zahm M."/>
            <person name="Cabau C."/>
            <person name="Klopp C."/>
            <person name="Thompson A.W."/>
            <person name="Robinson-Rechavi M."/>
            <person name="Braasch I."/>
            <person name="Lecointre G."/>
            <person name="Bobe J."/>
            <person name="Postlethwait J.H."/>
            <person name="Berthelot C."/>
            <person name="Roest Crollius H."/>
            <person name="Guiguen Y."/>
        </authorList>
    </citation>
    <scope>NUCLEOTIDE SEQUENCE</scope>
    <source>
        <strain evidence="8">WJC10195</strain>
    </source>
</reference>
<dbReference type="GO" id="GO:0005615">
    <property type="term" value="C:extracellular space"/>
    <property type="evidence" value="ECO:0007669"/>
    <property type="project" value="TreeGrafter"/>
</dbReference>
<dbReference type="GO" id="GO:0045109">
    <property type="term" value="P:intermediate filament organization"/>
    <property type="evidence" value="ECO:0007669"/>
    <property type="project" value="TreeGrafter"/>
</dbReference>
<dbReference type="GO" id="GO:0030280">
    <property type="term" value="F:structural constituent of skin epidermis"/>
    <property type="evidence" value="ECO:0007669"/>
    <property type="project" value="TreeGrafter"/>
</dbReference>
<feature type="compositionally biased region" description="Polar residues" evidence="6">
    <location>
        <begin position="22"/>
        <end position="36"/>
    </location>
</feature>
<dbReference type="Pfam" id="PF16208">
    <property type="entry name" value="Keratin_2_head"/>
    <property type="match status" value="1"/>
</dbReference>
<feature type="coiled-coil region" evidence="5">
    <location>
        <begin position="120"/>
        <end position="259"/>
    </location>
</feature>
<organism evidence="8 9">
    <name type="scientific">Synaphobranchus kaupii</name>
    <name type="common">Kaup's arrowtooth eel</name>
    <dbReference type="NCBI Taxonomy" id="118154"/>
    <lineage>
        <taxon>Eukaryota</taxon>
        <taxon>Metazoa</taxon>
        <taxon>Chordata</taxon>
        <taxon>Craniata</taxon>
        <taxon>Vertebrata</taxon>
        <taxon>Euteleostomi</taxon>
        <taxon>Actinopterygii</taxon>
        <taxon>Neopterygii</taxon>
        <taxon>Teleostei</taxon>
        <taxon>Anguilliformes</taxon>
        <taxon>Synaphobranchidae</taxon>
        <taxon>Synaphobranchus</taxon>
    </lineage>
</organism>
<dbReference type="OrthoDB" id="2441647at2759"/>
<sequence length="501" mass="56545">MSVRSRKTSSYSVASSGVAPRSFSSMSYSGPSQNVSRQSYGARSLIGSNRGMGGFGSGSGYITSSAAYGGGMGLGMGMGMGTGVVAPITAVTINKSLLTPLNLEIDPNIQTVRNQEKEQIKTLNNRFASFIDKVRFLEQQNKMLETKWSLLQNQTTTRSNIDAMFEAYITNLRRQLDSLGNDKMRLEADLHNQQGLVEDYKNKYEDEINKRTECENEFVLIKKDVDEAYMNKVELEAKLESLTDEINFLRQIFDEELHELQSQVKDTSVVVEMDNSRNLDMDAIVAEVRAQYEDVAARSRAEAETWYKSKYEEMQTSATQHGDDLRMTRTEISDLTRMIQRLQSEIDSIKGQRTNLETQITEAEERGDMAVKEGKRRVKDLEEALHRAKQDMARQIREYQDLMNVKLALDIEIATYRKLLEGEEDRLASGIKAINISSVKQSYTPSYNAIPMESAAMSYSSYGGGYGSGYGSGGGGRRVQQRRRVQQQQHAKQKERRHQDD</sequence>
<evidence type="ECO:0000256" key="5">
    <source>
        <dbReference type="SAM" id="Coils"/>
    </source>
</evidence>
<dbReference type="PANTHER" id="PTHR45616">
    <property type="entry name" value="GATA-TYPE DOMAIN-CONTAINING PROTEIN"/>
    <property type="match status" value="1"/>
</dbReference>
<keyword evidence="2 5" id="KW-0175">Coiled coil</keyword>
<feature type="region of interest" description="Disordered" evidence="6">
    <location>
        <begin position="466"/>
        <end position="501"/>
    </location>
</feature>
<gene>
    <name evidence="8" type="ORF">SKAU_G00099680</name>
</gene>
<dbReference type="Gene3D" id="1.20.5.500">
    <property type="entry name" value="Single helix bin"/>
    <property type="match status" value="1"/>
</dbReference>
<feature type="compositionally biased region" description="Gly residues" evidence="6">
    <location>
        <begin position="466"/>
        <end position="477"/>
    </location>
</feature>
<evidence type="ECO:0000256" key="2">
    <source>
        <dbReference type="ARBA" id="ARBA00023054"/>
    </source>
</evidence>
<dbReference type="GO" id="GO:0031424">
    <property type="term" value="P:keratinization"/>
    <property type="evidence" value="ECO:0007669"/>
    <property type="project" value="TreeGrafter"/>
</dbReference>
<feature type="region of interest" description="Disordered" evidence="6">
    <location>
        <begin position="17"/>
        <end position="36"/>
    </location>
</feature>
<dbReference type="FunFam" id="1.20.5.1160:FF:000001">
    <property type="entry name" value="Keratin type II"/>
    <property type="match status" value="1"/>
</dbReference>
<dbReference type="Proteomes" id="UP001152622">
    <property type="component" value="Chromosome 3"/>
</dbReference>
<comment type="similarity">
    <text evidence="3 4">Belongs to the intermediate filament family.</text>
</comment>
<feature type="coiled-coil region" evidence="5">
    <location>
        <begin position="325"/>
        <end position="405"/>
    </location>
</feature>
<dbReference type="PRINTS" id="PR01276">
    <property type="entry name" value="TYPE2KERATIN"/>
</dbReference>
<protein>
    <recommendedName>
        <fullName evidence="7">IF rod domain-containing protein</fullName>
    </recommendedName>
</protein>
<proteinExistence type="inferred from homology"/>
<dbReference type="Gene3D" id="1.20.5.1160">
    <property type="entry name" value="Vasodilator-stimulated phosphoprotein"/>
    <property type="match status" value="1"/>
</dbReference>
<dbReference type="GO" id="GO:0045095">
    <property type="term" value="C:keratin filament"/>
    <property type="evidence" value="ECO:0007669"/>
    <property type="project" value="InterPro"/>
</dbReference>
<comment type="caution">
    <text evidence="8">The sequence shown here is derived from an EMBL/GenBank/DDBJ whole genome shotgun (WGS) entry which is preliminary data.</text>
</comment>
<evidence type="ECO:0000256" key="4">
    <source>
        <dbReference type="RuleBase" id="RU000685"/>
    </source>
</evidence>
<dbReference type="PROSITE" id="PS51842">
    <property type="entry name" value="IF_ROD_2"/>
    <property type="match status" value="1"/>
</dbReference>
<dbReference type="FunFam" id="1.20.5.170:FF:000004">
    <property type="entry name" value="Keratin, type II cytoskeletal 5"/>
    <property type="match status" value="1"/>
</dbReference>
<keyword evidence="9" id="KW-1185">Reference proteome</keyword>
<evidence type="ECO:0000256" key="3">
    <source>
        <dbReference type="ARBA" id="ARBA00061646"/>
    </source>
</evidence>
<dbReference type="SUPFAM" id="SSF64593">
    <property type="entry name" value="Intermediate filament protein, coiled coil region"/>
    <property type="match status" value="3"/>
</dbReference>
<dbReference type="InterPro" id="IPR039008">
    <property type="entry name" value="IF_rod_dom"/>
</dbReference>
<dbReference type="InterPro" id="IPR003054">
    <property type="entry name" value="Keratin_II"/>
</dbReference>
<dbReference type="InterPro" id="IPR018039">
    <property type="entry name" value="IF_conserved"/>
</dbReference>
<dbReference type="AlphaFoldDB" id="A0A9Q1FZ73"/>
<dbReference type="FunFam" id="1.20.5.500:FF:000001">
    <property type="entry name" value="Type II keratin 23"/>
    <property type="match status" value="1"/>
</dbReference>
<keyword evidence="1 4" id="KW-0403">Intermediate filament</keyword>
<dbReference type="PROSITE" id="PS00226">
    <property type="entry name" value="IF_ROD_1"/>
    <property type="match status" value="1"/>
</dbReference>
<feature type="domain" description="IF rod" evidence="7">
    <location>
        <begin position="116"/>
        <end position="427"/>
    </location>
</feature>
<dbReference type="EMBL" id="JAINUF010000003">
    <property type="protein sequence ID" value="KAJ8369940.1"/>
    <property type="molecule type" value="Genomic_DNA"/>
</dbReference>
<evidence type="ECO:0000313" key="9">
    <source>
        <dbReference type="Proteomes" id="UP001152622"/>
    </source>
</evidence>
<evidence type="ECO:0000256" key="1">
    <source>
        <dbReference type="ARBA" id="ARBA00022754"/>
    </source>
</evidence>
<feature type="compositionally biased region" description="Basic residues" evidence="6">
    <location>
        <begin position="479"/>
        <end position="501"/>
    </location>
</feature>
<dbReference type="SUPFAM" id="SSF46579">
    <property type="entry name" value="Prefoldin"/>
    <property type="match status" value="1"/>
</dbReference>
<dbReference type="Gene3D" id="1.20.5.170">
    <property type="match status" value="1"/>
</dbReference>
<name>A0A9Q1FZ73_SYNKA</name>